<feature type="signal peptide" evidence="2">
    <location>
        <begin position="1"/>
        <end position="20"/>
    </location>
</feature>
<organism evidence="4 5">
    <name type="scientific">Sitophilus oryzae</name>
    <name type="common">Rice weevil</name>
    <name type="synonym">Curculio oryzae</name>
    <dbReference type="NCBI Taxonomy" id="7048"/>
    <lineage>
        <taxon>Eukaryota</taxon>
        <taxon>Metazoa</taxon>
        <taxon>Ecdysozoa</taxon>
        <taxon>Arthropoda</taxon>
        <taxon>Hexapoda</taxon>
        <taxon>Insecta</taxon>
        <taxon>Pterygota</taxon>
        <taxon>Neoptera</taxon>
        <taxon>Endopterygota</taxon>
        <taxon>Coleoptera</taxon>
        <taxon>Polyphaga</taxon>
        <taxon>Cucujiformia</taxon>
        <taxon>Curculionidae</taxon>
        <taxon>Dryophthorinae</taxon>
        <taxon>Sitophilus</taxon>
    </lineage>
</organism>
<feature type="domain" description="Fibronectin type-III" evidence="3">
    <location>
        <begin position="413"/>
        <end position="513"/>
    </location>
</feature>
<protein>
    <submittedName>
        <fullName evidence="5">Uncharacterized protein LOC115875202</fullName>
    </submittedName>
</protein>
<dbReference type="SUPFAM" id="SSF49265">
    <property type="entry name" value="Fibronectin type III"/>
    <property type="match status" value="2"/>
</dbReference>
<keyword evidence="1" id="KW-0812">Transmembrane</keyword>
<dbReference type="AlphaFoldDB" id="A0A6J2X5J7"/>
<sequence length="1035" mass="120589">MKRFAILLVFFQVLLFVVRASINLTYILKREPDKIQPSCIAEELERYTAVGWVYPIPASEDKLPKITTKYIPKINSDYNCNFSKNDKCNQRWALRDWQIDDNSTKTREFIADGRWEDLTTILISNNTKEFEHRYDIEAAQSNGFSVRSWGPVEIFLCSGWNPRSYPCYYFHMSRRTVYLSKFHMLDNETDYSTTKLKSYEAFSNIISDDEWRSFEVSVDQTGKIILTDKNLDRVVIEYIDSEPLKPMYLLMRSQNSSLWRISESHFMYTRTSQISRLGPQQHTTYKDLCISMYVATCSNCEMSFFYLNGTIRHILKYVGPTDEKWMEVKLKQENIGISKFNIFVETKFVHEEKEKGDGWWAYDNVRVCNENEVKVSYLTLYETFAPDDLTVDSISCQLVRKPNWRPIKLEYDEISDFPSVKTQSNETWINLSWELEDPDKYLSYFIFYQGLDDCSTDIAKSIRFKSSGFISTKHNEVDIKDLVPFTKYYITISSVLHEHDKVVRVDTLETEEPALDEQPIKIHIRPSTTAVNISWDKPDCNSQKGRLIYSLNVTSYDYNISKEQSQTGNSFTIDGLRPYSLHKLTVTTARNARMLNNGERTLTMEYNFTTLPGVAPSVDNLEVYAIGSSVAFLRYDLPLDSRGIPLAVQATRCNKLSFAKCRSFISNIERCTLWKNKYCLRLDYLLPKQAYIFKVSVKNQDTNVFGAEAALTEYSVEKVPAPPETVTYEIVECEELIDYCHLNVSWSHPYFPNGTIENFHIILNDTDTTVNEQPIQEVYKIFNNTYLPKYTHQVKYVPYGKTYNLSVQSANSKYKSNYTSIEVKTADLGKHIDQKPKLYVTGYESLLFKLPPVDRRLDGYKVTTVVQDFNNSVPVYTEDIKNKELYNKLCHPFGTTWVLDVVEVKGNKSSNLTVKGIDDIHSLKPDTQYCITFLITNNYHGKEHDVVYYEKLTMPSLPVQPPQVTPASSFNHLYMLFLMLLLVPIGFLLYRYIHKKSIKKRREQNRKENVYESLPFEDHDGNFVNNRNYDQLIHK</sequence>
<name>A0A6J2X5J7_SITOR</name>
<dbReference type="Proteomes" id="UP000504635">
    <property type="component" value="Unplaced"/>
</dbReference>
<reference evidence="5" key="1">
    <citation type="submission" date="2025-08" db="UniProtKB">
        <authorList>
            <consortium name="RefSeq"/>
        </authorList>
    </citation>
    <scope>IDENTIFICATION</scope>
    <source>
        <tissue evidence="5">Gonads</tissue>
    </source>
</reference>
<evidence type="ECO:0000313" key="4">
    <source>
        <dbReference type="Proteomes" id="UP000504635"/>
    </source>
</evidence>
<dbReference type="PANTHER" id="PTHR46957">
    <property type="entry name" value="CYTOKINE RECEPTOR"/>
    <property type="match status" value="1"/>
</dbReference>
<feature type="chain" id="PRO_5026917767" evidence="2">
    <location>
        <begin position="21"/>
        <end position="1035"/>
    </location>
</feature>
<accession>A0A6J2X5J7</accession>
<dbReference type="OrthoDB" id="6726973at2759"/>
<proteinExistence type="predicted"/>
<evidence type="ECO:0000256" key="1">
    <source>
        <dbReference type="SAM" id="Phobius"/>
    </source>
</evidence>
<dbReference type="InterPro" id="IPR013783">
    <property type="entry name" value="Ig-like_fold"/>
</dbReference>
<dbReference type="InterPro" id="IPR003961">
    <property type="entry name" value="FN3_dom"/>
</dbReference>
<dbReference type="KEGG" id="soy:115875202"/>
<dbReference type="InterPro" id="IPR036116">
    <property type="entry name" value="FN3_sf"/>
</dbReference>
<dbReference type="GeneID" id="115875202"/>
<dbReference type="Gene3D" id="2.60.40.10">
    <property type="entry name" value="Immunoglobulins"/>
    <property type="match status" value="3"/>
</dbReference>
<dbReference type="InterPro" id="IPR050713">
    <property type="entry name" value="RTP_Phos/Ushers"/>
</dbReference>
<dbReference type="PANTHER" id="PTHR46957:SF3">
    <property type="entry name" value="CYTOKINE RECEPTOR"/>
    <property type="match status" value="1"/>
</dbReference>
<feature type="domain" description="Fibronectin type-III" evidence="3">
    <location>
        <begin position="518"/>
        <end position="613"/>
    </location>
</feature>
<dbReference type="SMART" id="SM00060">
    <property type="entry name" value="FN3"/>
    <property type="match status" value="4"/>
</dbReference>
<keyword evidence="1" id="KW-0472">Membrane</keyword>
<evidence type="ECO:0000256" key="2">
    <source>
        <dbReference type="SAM" id="SignalP"/>
    </source>
</evidence>
<keyword evidence="4" id="KW-1185">Reference proteome</keyword>
<evidence type="ECO:0000259" key="3">
    <source>
        <dbReference type="PROSITE" id="PS50853"/>
    </source>
</evidence>
<gene>
    <name evidence="5" type="primary">LOC115875202</name>
</gene>
<dbReference type="GO" id="GO:0016020">
    <property type="term" value="C:membrane"/>
    <property type="evidence" value="ECO:0007669"/>
    <property type="project" value="UniProtKB-SubCell"/>
</dbReference>
<feature type="domain" description="Fibronectin type-III" evidence="3">
    <location>
        <begin position="722"/>
        <end position="829"/>
    </location>
</feature>
<dbReference type="InParanoid" id="A0A6J2X5J7"/>
<feature type="transmembrane region" description="Helical" evidence="1">
    <location>
        <begin position="973"/>
        <end position="993"/>
    </location>
</feature>
<keyword evidence="2" id="KW-0732">Signal</keyword>
<dbReference type="PROSITE" id="PS50853">
    <property type="entry name" value="FN3"/>
    <property type="match status" value="3"/>
</dbReference>
<evidence type="ECO:0000313" key="5">
    <source>
        <dbReference type="RefSeq" id="XP_030746466.1"/>
    </source>
</evidence>
<dbReference type="RefSeq" id="XP_030746466.1">
    <property type="nucleotide sequence ID" value="XM_030890606.1"/>
</dbReference>
<keyword evidence="1" id="KW-1133">Transmembrane helix</keyword>